<dbReference type="Proteomes" id="UP000649179">
    <property type="component" value="Unassembled WGS sequence"/>
</dbReference>
<keyword evidence="2" id="KW-0472">Membrane</keyword>
<organism evidence="3 4">
    <name type="scientific">Marmoricola endophyticus</name>
    <dbReference type="NCBI Taxonomy" id="2040280"/>
    <lineage>
        <taxon>Bacteria</taxon>
        <taxon>Bacillati</taxon>
        <taxon>Actinomycetota</taxon>
        <taxon>Actinomycetes</taxon>
        <taxon>Propionibacteriales</taxon>
        <taxon>Nocardioidaceae</taxon>
        <taxon>Marmoricola</taxon>
    </lineage>
</organism>
<dbReference type="InterPro" id="IPR023365">
    <property type="entry name" value="Sortase_dom-sf"/>
</dbReference>
<accession>A0A917BHP0</accession>
<evidence type="ECO:0000313" key="4">
    <source>
        <dbReference type="Proteomes" id="UP000649179"/>
    </source>
</evidence>
<reference evidence="3" key="1">
    <citation type="journal article" date="2014" name="Int. J. Syst. Evol. Microbiol.">
        <title>Complete genome sequence of Corynebacterium casei LMG S-19264T (=DSM 44701T), isolated from a smear-ripened cheese.</title>
        <authorList>
            <consortium name="US DOE Joint Genome Institute (JGI-PGF)"/>
            <person name="Walter F."/>
            <person name="Albersmeier A."/>
            <person name="Kalinowski J."/>
            <person name="Ruckert C."/>
        </authorList>
    </citation>
    <scope>NUCLEOTIDE SEQUENCE</scope>
    <source>
        <strain evidence="3">CGMCC 1.16067</strain>
    </source>
</reference>
<gene>
    <name evidence="3" type="ORF">GCM10011519_16260</name>
</gene>
<evidence type="ECO:0000256" key="2">
    <source>
        <dbReference type="SAM" id="Phobius"/>
    </source>
</evidence>
<dbReference type="Gene3D" id="2.40.260.10">
    <property type="entry name" value="Sortase"/>
    <property type="match status" value="1"/>
</dbReference>
<name>A0A917BHP0_9ACTN</name>
<dbReference type="EMBL" id="BMKQ01000001">
    <property type="protein sequence ID" value="GGF43130.1"/>
    <property type="molecule type" value="Genomic_DNA"/>
</dbReference>
<protein>
    <recommendedName>
        <fullName evidence="5">Class F sortase</fullName>
    </recommendedName>
</protein>
<dbReference type="GO" id="GO:0016787">
    <property type="term" value="F:hydrolase activity"/>
    <property type="evidence" value="ECO:0007669"/>
    <property type="project" value="UniProtKB-KW"/>
</dbReference>
<dbReference type="RefSeq" id="WP_188779326.1">
    <property type="nucleotide sequence ID" value="NZ_BMKQ01000001.1"/>
</dbReference>
<keyword evidence="4" id="KW-1185">Reference proteome</keyword>
<dbReference type="SUPFAM" id="SSF63817">
    <property type="entry name" value="Sortase"/>
    <property type="match status" value="1"/>
</dbReference>
<dbReference type="InterPro" id="IPR005754">
    <property type="entry name" value="Sortase"/>
</dbReference>
<keyword evidence="2" id="KW-0812">Transmembrane</keyword>
<evidence type="ECO:0000313" key="3">
    <source>
        <dbReference type="EMBL" id="GGF43130.1"/>
    </source>
</evidence>
<dbReference type="InterPro" id="IPR042001">
    <property type="entry name" value="Sortase_F"/>
</dbReference>
<feature type="transmembrane region" description="Helical" evidence="2">
    <location>
        <begin position="16"/>
        <end position="35"/>
    </location>
</feature>
<proteinExistence type="predicted"/>
<keyword evidence="1" id="KW-0378">Hydrolase</keyword>
<dbReference type="Pfam" id="PF04203">
    <property type="entry name" value="Sortase"/>
    <property type="match status" value="1"/>
</dbReference>
<comment type="caution">
    <text evidence="3">The sequence shown here is derived from an EMBL/GenBank/DDBJ whole genome shotgun (WGS) entry which is preliminary data.</text>
</comment>
<evidence type="ECO:0008006" key="5">
    <source>
        <dbReference type="Google" id="ProtNLM"/>
    </source>
</evidence>
<keyword evidence="2" id="KW-1133">Transmembrane helix</keyword>
<reference evidence="3" key="2">
    <citation type="submission" date="2020-09" db="EMBL/GenBank/DDBJ databases">
        <authorList>
            <person name="Sun Q."/>
            <person name="Zhou Y."/>
        </authorList>
    </citation>
    <scope>NUCLEOTIDE SEQUENCE</scope>
    <source>
        <strain evidence="3">CGMCC 1.16067</strain>
    </source>
</reference>
<evidence type="ECO:0000256" key="1">
    <source>
        <dbReference type="ARBA" id="ARBA00022801"/>
    </source>
</evidence>
<dbReference type="CDD" id="cd05829">
    <property type="entry name" value="Sortase_F"/>
    <property type="match status" value="1"/>
</dbReference>
<sequence length="206" mass="21728">MARKAGLLGPARQATLLETIVVIVALSIAGVGLIYPSPQPPTPVKLIGAPTGDVLQVPSLKVQAPLVSVKMSKDAQLDPPRNPRQVGYWSGSSAPGALTGQTLVTGHTVHTGGGALDKLGTVKVGQPVVIFRKYSGQVQRTKYRITSVKTYSKKQIATQAPTLFGQDRGKGRLLLITCTGWDGQEYHGNTLVTAKRLGTEVAALRA</sequence>
<dbReference type="AlphaFoldDB" id="A0A917BHP0"/>